<dbReference type="PANTHER" id="PTHR34057:SF1">
    <property type="entry name" value="ELONGATION FACTOR"/>
    <property type="match status" value="1"/>
</dbReference>
<accession>A0ABR2P3Y5</accession>
<dbReference type="EMBL" id="JBBPBN010000083">
    <property type="protein sequence ID" value="KAK8982875.1"/>
    <property type="molecule type" value="Genomic_DNA"/>
</dbReference>
<evidence type="ECO:0000256" key="2">
    <source>
        <dbReference type="SAM" id="MobiDB-lite"/>
    </source>
</evidence>
<proteinExistence type="predicted"/>
<protein>
    <submittedName>
        <fullName evidence="3">Uncharacterized protein</fullName>
    </submittedName>
</protein>
<evidence type="ECO:0000313" key="3">
    <source>
        <dbReference type="EMBL" id="KAK8982875.1"/>
    </source>
</evidence>
<feature type="coiled-coil region" evidence="1">
    <location>
        <begin position="360"/>
        <end position="387"/>
    </location>
</feature>
<keyword evidence="4" id="KW-1185">Reference proteome</keyword>
<dbReference type="Proteomes" id="UP001396334">
    <property type="component" value="Unassembled WGS sequence"/>
</dbReference>
<gene>
    <name evidence="3" type="ORF">V6N11_054860</name>
</gene>
<reference evidence="3 4" key="1">
    <citation type="journal article" date="2024" name="G3 (Bethesda)">
        <title>Genome assembly of Hibiscus sabdariffa L. provides insights into metabolisms of medicinal natural products.</title>
        <authorList>
            <person name="Kim T."/>
        </authorList>
    </citation>
    <scope>NUCLEOTIDE SEQUENCE [LARGE SCALE GENOMIC DNA]</scope>
    <source>
        <strain evidence="3">TK-2024</strain>
        <tissue evidence="3">Old leaves</tissue>
    </source>
</reference>
<name>A0ABR2P3Y5_9ROSI</name>
<organism evidence="3 4">
    <name type="scientific">Hibiscus sabdariffa</name>
    <name type="common">roselle</name>
    <dbReference type="NCBI Taxonomy" id="183260"/>
    <lineage>
        <taxon>Eukaryota</taxon>
        <taxon>Viridiplantae</taxon>
        <taxon>Streptophyta</taxon>
        <taxon>Embryophyta</taxon>
        <taxon>Tracheophyta</taxon>
        <taxon>Spermatophyta</taxon>
        <taxon>Magnoliopsida</taxon>
        <taxon>eudicotyledons</taxon>
        <taxon>Gunneridae</taxon>
        <taxon>Pentapetalae</taxon>
        <taxon>rosids</taxon>
        <taxon>malvids</taxon>
        <taxon>Malvales</taxon>
        <taxon>Malvaceae</taxon>
        <taxon>Malvoideae</taxon>
        <taxon>Hibiscus</taxon>
    </lineage>
</organism>
<dbReference type="CDD" id="cd11650">
    <property type="entry name" value="AT4G37440_like"/>
    <property type="match status" value="1"/>
</dbReference>
<comment type="caution">
    <text evidence="3">The sequence shown here is derived from an EMBL/GenBank/DDBJ whole genome shotgun (WGS) entry which is preliminary data.</text>
</comment>
<feature type="region of interest" description="Disordered" evidence="2">
    <location>
        <begin position="514"/>
        <end position="540"/>
    </location>
</feature>
<evidence type="ECO:0000256" key="1">
    <source>
        <dbReference type="SAM" id="Coils"/>
    </source>
</evidence>
<sequence length="603" mass="67649">MPSMIIISHKRFYYYSNVNFLISLPRRLLFLLHSTLSSSASASLHEGEPWSHLLPCTAFWYYDCCMASERIMMDVNPGNKLHCAAKATVDKEKTIPLDSLDGKSSRCMNKCEESIDNMEVVMHKQNRAPEDVEVDIIECTKNNDTTTVKIEDLDATECSSSFADTTSDTDKCSGLSDAEVESQFVGDATFPSAYEPFSSVFHMRKKRLTSHWRNFIRPLMWRCKWAELRIKQIESQAGKYTRELSAFNQRKFPGIDQSALEGFGSKSLPFSSQYNRKRAIKRRRRKRIEEATDTASYMSSHNFFSYFVYSENRKAIADGAYIADDFPNTADMDQHTDCNDKSGINNDQLLFEFRDENNSLEQVLRRIEIVYAKVQKLRNQLDQVMSKNVSKFSSSENLSLLAACDAQTSSAPSPTFSAGNGDTISVEPAFNTTQQSSEYAGDMAMPASAISSYGEAFHVPDIIESTVGVLSSAEVTCHQPQLVDSCEDIVENVLIQNEGNSGDKRVLLVTNSQSIKQHHQTEKVEGQSSNPSRIPTSEPNNAMKNVVSQEQSILRSCLASDICFPKSKRKRGERKAGSIGWSRKPTVYLEGVETPKPGILLDT</sequence>
<keyword evidence="1" id="KW-0175">Coiled coil</keyword>
<evidence type="ECO:0000313" key="4">
    <source>
        <dbReference type="Proteomes" id="UP001396334"/>
    </source>
</evidence>
<feature type="compositionally biased region" description="Polar residues" evidence="2">
    <location>
        <begin position="526"/>
        <end position="540"/>
    </location>
</feature>
<dbReference type="InterPro" id="IPR038745">
    <property type="entry name" value="AT4G37440-like"/>
</dbReference>
<dbReference type="PANTHER" id="PTHR34057">
    <property type="entry name" value="ELONGATION FACTOR"/>
    <property type="match status" value="1"/>
</dbReference>